<evidence type="ECO:0000313" key="2">
    <source>
        <dbReference type="EMBL" id="KAJ0392596.1"/>
    </source>
</evidence>
<accession>A0AAD5LAU9</accession>
<dbReference type="EMBL" id="JAKCXM010000607">
    <property type="protein sequence ID" value="KAJ0392596.1"/>
    <property type="molecule type" value="Genomic_DNA"/>
</dbReference>
<evidence type="ECO:0000313" key="3">
    <source>
        <dbReference type="Proteomes" id="UP001209570"/>
    </source>
</evidence>
<feature type="transmembrane region" description="Helical" evidence="1">
    <location>
        <begin position="28"/>
        <end position="47"/>
    </location>
</feature>
<comment type="caution">
    <text evidence="2">The sequence shown here is derived from an EMBL/GenBank/DDBJ whole genome shotgun (WGS) entry which is preliminary data.</text>
</comment>
<keyword evidence="1" id="KW-0472">Membrane</keyword>
<sequence>MSKVVRWHRIPFTQYIAHEANRPMFRPFLYGAAVSFVLFGILPTRGATQETAEKSKYWQRVNDKFVHGHH</sequence>
<protein>
    <submittedName>
        <fullName evidence="2">Uncharacterized protein</fullName>
    </submittedName>
</protein>
<evidence type="ECO:0000256" key="1">
    <source>
        <dbReference type="SAM" id="Phobius"/>
    </source>
</evidence>
<keyword evidence="1" id="KW-1133">Transmembrane helix</keyword>
<gene>
    <name evidence="2" type="ORF">P43SY_007470</name>
</gene>
<organism evidence="2 3">
    <name type="scientific">Pythium insidiosum</name>
    <name type="common">Pythiosis disease agent</name>
    <dbReference type="NCBI Taxonomy" id="114742"/>
    <lineage>
        <taxon>Eukaryota</taxon>
        <taxon>Sar</taxon>
        <taxon>Stramenopiles</taxon>
        <taxon>Oomycota</taxon>
        <taxon>Peronosporomycetes</taxon>
        <taxon>Pythiales</taxon>
        <taxon>Pythiaceae</taxon>
        <taxon>Pythium</taxon>
    </lineage>
</organism>
<dbReference type="AlphaFoldDB" id="A0AAD5LAU9"/>
<dbReference type="Proteomes" id="UP001209570">
    <property type="component" value="Unassembled WGS sequence"/>
</dbReference>
<keyword evidence="1" id="KW-0812">Transmembrane</keyword>
<reference evidence="2" key="1">
    <citation type="submission" date="2021-12" db="EMBL/GenBank/DDBJ databases">
        <title>Prjna785345.</title>
        <authorList>
            <person name="Rujirawat T."/>
            <person name="Krajaejun T."/>
        </authorList>
    </citation>
    <scope>NUCLEOTIDE SEQUENCE</scope>
    <source>
        <strain evidence="2">Pi057C3</strain>
    </source>
</reference>
<proteinExistence type="predicted"/>
<keyword evidence="3" id="KW-1185">Reference proteome</keyword>
<name>A0AAD5LAU9_PYTIN</name>